<proteinExistence type="predicted"/>
<evidence type="ECO:0000256" key="1">
    <source>
        <dbReference type="SAM" id="MobiDB-lite"/>
    </source>
</evidence>
<evidence type="ECO:0000313" key="2">
    <source>
        <dbReference type="EMBL" id="KOM54834.1"/>
    </source>
</evidence>
<organism evidence="2 3">
    <name type="scientific">Phaseolus angularis</name>
    <name type="common">Azuki bean</name>
    <name type="synonym">Vigna angularis</name>
    <dbReference type="NCBI Taxonomy" id="3914"/>
    <lineage>
        <taxon>Eukaryota</taxon>
        <taxon>Viridiplantae</taxon>
        <taxon>Streptophyta</taxon>
        <taxon>Embryophyta</taxon>
        <taxon>Tracheophyta</taxon>
        <taxon>Spermatophyta</taxon>
        <taxon>Magnoliopsida</taxon>
        <taxon>eudicotyledons</taxon>
        <taxon>Gunneridae</taxon>
        <taxon>Pentapetalae</taxon>
        <taxon>rosids</taxon>
        <taxon>fabids</taxon>
        <taxon>Fabales</taxon>
        <taxon>Fabaceae</taxon>
        <taxon>Papilionoideae</taxon>
        <taxon>50 kb inversion clade</taxon>
        <taxon>NPAAA clade</taxon>
        <taxon>indigoferoid/millettioid clade</taxon>
        <taxon>Phaseoleae</taxon>
        <taxon>Vigna</taxon>
    </lineage>
</organism>
<accession>A0A0L9VJC4</accession>
<gene>
    <name evidence="2" type="ORF">LR48_Vigan10g072600</name>
</gene>
<evidence type="ECO:0000313" key="3">
    <source>
        <dbReference type="Proteomes" id="UP000053144"/>
    </source>
</evidence>
<dbReference type="Proteomes" id="UP000053144">
    <property type="component" value="Chromosome 10"/>
</dbReference>
<protein>
    <submittedName>
        <fullName evidence="2">Uncharacterized protein</fullName>
    </submittedName>
</protein>
<feature type="compositionally biased region" description="Acidic residues" evidence="1">
    <location>
        <begin position="110"/>
        <end position="120"/>
    </location>
</feature>
<sequence length="126" mass="14474">MASSSHHSGNREKAIVDARGVDPSGWINDNETREIFLKGKRIKIVVPHNHLKLDLFEKEGFQLPEWIETQGLPTPVQMKDQFRHLTERVTRIEGKINNLQQQRVNNSSEGSEESFEEDSMDMSNSD</sequence>
<dbReference type="AlphaFoldDB" id="A0A0L9VJC4"/>
<reference evidence="3" key="1">
    <citation type="journal article" date="2015" name="Proc. Natl. Acad. Sci. U.S.A.">
        <title>Genome sequencing of adzuki bean (Vigna angularis) provides insight into high starch and low fat accumulation and domestication.</title>
        <authorList>
            <person name="Yang K."/>
            <person name="Tian Z."/>
            <person name="Chen C."/>
            <person name="Luo L."/>
            <person name="Zhao B."/>
            <person name="Wang Z."/>
            <person name="Yu L."/>
            <person name="Li Y."/>
            <person name="Sun Y."/>
            <person name="Li W."/>
            <person name="Chen Y."/>
            <person name="Li Y."/>
            <person name="Zhang Y."/>
            <person name="Ai D."/>
            <person name="Zhao J."/>
            <person name="Shang C."/>
            <person name="Ma Y."/>
            <person name="Wu B."/>
            <person name="Wang M."/>
            <person name="Gao L."/>
            <person name="Sun D."/>
            <person name="Zhang P."/>
            <person name="Guo F."/>
            <person name="Wang W."/>
            <person name="Li Y."/>
            <person name="Wang J."/>
            <person name="Varshney R.K."/>
            <person name="Wang J."/>
            <person name="Ling H.Q."/>
            <person name="Wan P."/>
        </authorList>
    </citation>
    <scope>NUCLEOTIDE SEQUENCE</scope>
    <source>
        <strain evidence="3">cv. Jingnong 6</strain>
    </source>
</reference>
<name>A0A0L9VJC4_PHAAN</name>
<dbReference type="EMBL" id="CM003380">
    <property type="protein sequence ID" value="KOM54834.1"/>
    <property type="molecule type" value="Genomic_DNA"/>
</dbReference>
<feature type="region of interest" description="Disordered" evidence="1">
    <location>
        <begin position="93"/>
        <end position="126"/>
    </location>
</feature>
<dbReference type="Gramene" id="KOM54834">
    <property type="protein sequence ID" value="KOM54834"/>
    <property type="gene ID" value="LR48_Vigan10g072600"/>
</dbReference>